<accession>A0A3Q9JIZ6</accession>
<dbReference type="GO" id="GO:0043022">
    <property type="term" value="F:ribosome binding"/>
    <property type="evidence" value="ECO:0007669"/>
    <property type="project" value="TreeGrafter"/>
</dbReference>
<dbReference type="InterPro" id="IPR008881">
    <property type="entry name" value="Trigger_fac_ribosome-bd_bac"/>
</dbReference>
<dbReference type="InterPro" id="IPR046357">
    <property type="entry name" value="PPIase_dom_sf"/>
</dbReference>
<feature type="domain" description="PPIase FKBP-type" evidence="15">
    <location>
        <begin position="158"/>
        <end position="246"/>
    </location>
</feature>
<dbReference type="KEGG" id="emo:DM558_07265"/>
<dbReference type="PROSITE" id="PS50059">
    <property type="entry name" value="FKBP_PPIASE"/>
    <property type="match status" value="1"/>
</dbReference>
<comment type="function">
    <text evidence="11">Involved in protein export. Acts as a chaperone by maintaining the newly synthesized protein in an open conformation. Functions as a peptidyl-prolyl cis-trans isomerase.</text>
</comment>
<evidence type="ECO:0000256" key="3">
    <source>
        <dbReference type="ARBA" id="ARBA00013194"/>
    </source>
</evidence>
<dbReference type="Pfam" id="PF05697">
    <property type="entry name" value="Trigger_N"/>
    <property type="match status" value="1"/>
</dbReference>
<evidence type="ECO:0000256" key="11">
    <source>
        <dbReference type="HAMAP-Rule" id="MF_00303"/>
    </source>
</evidence>
<keyword evidence="11" id="KW-0963">Cytoplasm</keyword>
<keyword evidence="8 11" id="KW-0413">Isomerase</keyword>
<name>A0A3Q9JIZ6_9GAMM</name>
<dbReference type="Gene3D" id="1.10.3120.10">
    <property type="entry name" value="Trigger factor, C-terminal domain"/>
    <property type="match status" value="1"/>
</dbReference>
<comment type="similarity">
    <text evidence="2 11 13">Belongs to the FKBP-type PPIase family. Tig subfamily.</text>
</comment>
<dbReference type="PANTHER" id="PTHR30560">
    <property type="entry name" value="TRIGGER FACTOR CHAPERONE AND PEPTIDYL-PROLYL CIS/TRANS ISOMERASE"/>
    <property type="match status" value="1"/>
</dbReference>
<dbReference type="InterPro" id="IPR037041">
    <property type="entry name" value="Trigger_fac_C_sf"/>
</dbReference>
<dbReference type="PANTHER" id="PTHR30560:SF3">
    <property type="entry name" value="TRIGGER FACTOR-LIKE PROTEIN TIG, CHLOROPLASTIC"/>
    <property type="match status" value="1"/>
</dbReference>
<sequence length="438" mass="49518">MQVSVENTSAIARRMTIEVPGNIIQSEVAKRLKDAVSHAKMNGFRPGKVSKATEKRYRDAVLQDIMLEKFEEAVKEQKLELAGQPTAVEPEEFTQGKPFKFVIDFDVMPAEIELVDHSDIEIVRPVHELVDADVEEMITALRKQASTFKEVDRAAKDEDQIIIDFVGKLDGEPFEGGTANGHALVLGSKQMIPGFEEALIGVKKGEERTFNVTFPADYNAENLAGKEVEFTVKVSKVEEIELAPLDEALFKRYGMAEGDAEKFTAEVRKNMARELRQAIKSKIKNQVFSALLKKYDVELPRVWIDGEASALRDQSINQMNAQYNMKLNPQDFPFDRFKEKAKNRILLGMVIRQIIEKNEIKVDEERVNAMIEDIASVYDDSQAVIEQLKEDKQGLEGVRSAVLEEQVVDLLLGQIKVTDETMVYQDAVRPNEKMHLDV</sequence>
<dbReference type="HAMAP" id="MF_00303">
    <property type="entry name" value="Trigger_factor_Tig"/>
    <property type="match status" value="1"/>
</dbReference>
<feature type="coiled-coil region" evidence="14">
    <location>
        <begin position="378"/>
        <end position="405"/>
    </location>
</feature>
<reference evidence="17" key="1">
    <citation type="submission" date="2018-06" db="EMBL/GenBank/DDBJ databases">
        <title>Complete genome of Pseudomonas insecticola strain QZS01.</title>
        <authorList>
            <person name="Wang J."/>
            <person name="Su Q."/>
        </authorList>
    </citation>
    <scope>NUCLEOTIDE SEQUENCE [LARGE SCALE GENOMIC DNA]</scope>
    <source>
        <strain evidence="17">QZS01</strain>
    </source>
</reference>
<dbReference type="GO" id="GO:0005737">
    <property type="term" value="C:cytoplasm"/>
    <property type="evidence" value="ECO:0007669"/>
    <property type="project" value="UniProtKB-SubCell"/>
</dbReference>
<comment type="catalytic activity">
    <reaction evidence="1 11 12">
        <text>[protein]-peptidylproline (omega=180) = [protein]-peptidylproline (omega=0)</text>
        <dbReference type="Rhea" id="RHEA:16237"/>
        <dbReference type="Rhea" id="RHEA-COMP:10747"/>
        <dbReference type="Rhea" id="RHEA-COMP:10748"/>
        <dbReference type="ChEBI" id="CHEBI:83833"/>
        <dbReference type="ChEBI" id="CHEBI:83834"/>
        <dbReference type="EC" id="5.2.1.8"/>
    </reaction>
</comment>
<dbReference type="GO" id="GO:0051083">
    <property type="term" value="P:'de novo' cotranslational protein folding"/>
    <property type="evidence" value="ECO:0007669"/>
    <property type="project" value="TreeGrafter"/>
</dbReference>
<comment type="domain">
    <text evidence="11">Consists of 3 domains; the N-terminus binds the ribosome, the middle domain has PPIase activity, while the C-terminus has intrinsic chaperone activity on its own.</text>
</comment>
<evidence type="ECO:0000256" key="9">
    <source>
        <dbReference type="ARBA" id="ARBA00023306"/>
    </source>
</evidence>
<evidence type="ECO:0000256" key="14">
    <source>
        <dbReference type="SAM" id="Coils"/>
    </source>
</evidence>
<dbReference type="InterPro" id="IPR008880">
    <property type="entry name" value="Trigger_fac_C"/>
</dbReference>
<evidence type="ECO:0000256" key="1">
    <source>
        <dbReference type="ARBA" id="ARBA00000971"/>
    </source>
</evidence>
<dbReference type="Gene3D" id="3.10.50.40">
    <property type="match status" value="1"/>
</dbReference>
<dbReference type="EC" id="5.2.1.8" evidence="3 11"/>
<dbReference type="GO" id="GO:0043335">
    <property type="term" value="P:protein unfolding"/>
    <property type="evidence" value="ECO:0007669"/>
    <property type="project" value="TreeGrafter"/>
</dbReference>
<evidence type="ECO:0000313" key="16">
    <source>
        <dbReference type="EMBL" id="AZS50589.1"/>
    </source>
</evidence>
<keyword evidence="6 11" id="KW-0697">Rotamase</keyword>
<dbReference type="Pfam" id="PF05698">
    <property type="entry name" value="Trigger_C"/>
    <property type="match status" value="1"/>
</dbReference>
<dbReference type="GO" id="GO:0003755">
    <property type="term" value="F:peptidyl-prolyl cis-trans isomerase activity"/>
    <property type="evidence" value="ECO:0007669"/>
    <property type="project" value="UniProtKB-UniRule"/>
</dbReference>
<organism evidence="16 17">
    <name type="scientific">Entomomonas moraniae</name>
    <dbReference type="NCBI Taxonomy" id="2213226"/>
    <lineage>
        <taxon>Bacteria</taxon>
        <taxon>Pseudomonadati</taxon>
        <taxon>Pseudomonadota</taxon>
        <taxon>Gammaproteobacteria</taxon>
        <taxon>Pseudomonadales</taxon>
        <taxon>Pseudomonadaceae</taxon>
        <taxon>Entomomonas</taxon>
    </lineage>
</organism>
<evidence type="ECO:0000256" key="5">
    <source>
        <dbReference type="ARBA" id="ARBA00022618"/>
    </source>
</evidence>
<evidence type="ECO:0000256" key="8">
    <source>
        <dbReference type="ARBA" id="ARBA00023235"/>
    </source>
</evidence>
<dbReference type="SUPFAM" id="SSF54534">
    <property type="entry name" value="FKBP-like"/>
    <property type="match status" value="1"/>
</dbReference>
<dbReference type="RefSeq" id="WP_127163056.1">
    <property type="nucleotide sequence ID" value="NZ_CP029822.1"/>
</dbReference>
<evidence type="ECO:0000256" key="6">
    <source>
        <dbReference type="ARBA" id="ARBA00023110"/>
    </source>
</evidence>
<keyword evidence="5 11" id="KW-0132">Cell division</keyword>
<dbReference type="InterPro" id="IPR005215">
    <property type="entry name" value="Trig_fac"/>
</dbReference>
<comment type="subcellular location">
    <subcellularLocation>
        <location evidence="11">Cytoplasm</location>
    </subcellularLocation>
    <text evidence="11">About half TF is bound to the ribosome near the polypeptide exit tunnel while the other half is free in the cytoplasm.</text>
</comment>
<protein>
    <recommendedName>
        <fullName evidence="4 11">Trigger factor</fullName>
        <shortName evidence="11">TF</shortName>
        <ecNumber evidence="3 11">5.2.1.8</ecNumber>
    </recommendedName>
    <alternativeName>
        <fullName evidence="10 11">PPIase</fullName>
    </alternativeName>
</protein>
<keyword evidence="7 11" id="KW-0143">Chaperone</keyword>
<dbReference type="Gene3D" id="3.30.70.1050">
    <property type="entry name" value="Trigger factor ribosome-binding domain"/>
    <property type="match status" value="1"/>
</dbReference>
<dbReference type="SUPFAM" id="SSF102735">
    <property type="entry name" value="Trigger factor ribosome-binding domain"/>
    <property type="match status" value="1"/>
</dbReference>
<evidence type="ECO:0000256" key="12">
    <source>
        <dbReference type="PROSITE-ProRule" id="PRU00277"/>
    </source>
</evidence>
<evidence type="ECO:0000256" key="7">
    <source>
        <dbReference type="ARBA" id="ARBA00023186"/>
    </source>
</evidence>
<keyword evidence="17" id="KW-1185">Reference proteome</keyword>
<evidence type="ECO:0000256" key="13">
    <source>
        <dbReference type="RuleBase" id="RU003914"/>
    </source>
</evidence>
<keyword evidence="14" id="KW-0175">Coiled coil</keyword>
<dbReference type="PIRSF" id="PIRSF003095">
    <property type="entry name" value="Trigger_factor"/>
    <property type="match status" value="1"/>
</dbReference>
<dbReference type="Pfam" id="PF00254">
    <property type="entry name" value="FKBP_C"/>
    <property type="match status" value="1"/>
</dbReference>
<dbReference type="SUPFAM" id="SSF109998">
    <property type="entry name" value="Triger factor/SurA peptide-binding domain-like"/>
    <property type="match status" value="1"/>
</dbReference>
<keyword evidence="9 11" id="KW-0131">Cell cycle</keyword>
<proteinExistence type="inferred from homology"/>
<dbReference type="NCBIfam" id="TIGR00115">
    <property type="entry name" value="tig"/>
    <property type="match status" value="1"/>
</dbReference>
<gene>
    <name evidence="11" type="primary">tig</name>
    <name evidence="16" type="ORF">DM558_07265</name>
</gene>
<dbReference type="EMBL" id="CP029822">
    <property type="protein sequence ID" value="AZS50589.1"/>
    <property type="molecule type" value="Genomic_DNA"/>
</dbReference>
<dbReference type="GO" id="GO:0051301">
    <property type="term" value="P:cell division"/>
    <property type="evidence" value="ECO:0007669"/>
    <property type="project" value="UniProtKB-KW"/>
</dbReference>
<dbReference type="FunFam" id="3.10.50.40:FF:000001">
    <property type="entry name" value="Trigger factor"/>
    <property type="match status" value="1"/>
</dbReference>
<dbReference type="AlphaFoldDB" id="A0A3Q9JIZ6"/>
<dbReference type="GO" id="GO:0015031">
    <property type="term" value="P:protein transport"/>
    <property type="evidence" value="ECO:0007669"/>
    <property type="project" value="UniProtKB-UniRule"/>
</dbReference>
<evidence type="ECO:0000313" key="17">
    <source>
        <dbReference type="Proteomes" id="UP000273143"/>
    </source>
</evidence>
<dbReference type="InterPro" id="IPR036611">
    <property type="entry name" value="Trigger_fac_ribosome-bd_sf"/>
</dbReference>
<dbReference type="Proteomes" id="UP000273143">
    <property type="component" value="Chromosome"/>
</dbReference>
<evidence type="ECO:0000256" key="10">
    <source>
        <dbReference type="ARBA" id="ARBA00029986"/>
    </source>
</evidence>
<evidence type="ECO:0000256" key="4">
    <source>
        <dbReference type="ARBA" id="ARBA00016902"/>
    </source>
</evidence>
<dbReference type="InterPro" id="IPR027304">
    <property type="entry name" value="Trigger_fact/SurA_dom_sf"/>
</dbReference>
<dbReference type="GO" id="GO:0044183">
    <property type="term" value="F:protein folding chaperone"/>
    <property type="evidence" value="ECO:0007669"/>
    <property type="project" value="TreeGrafter"/>
</dbReference>
<evidence type="ECO:0000256" key="2">
    <source>
        <dbReference type="ARBA" id="ARBA00005464"/>
    </source>
</evidence>
<dbReference type="InterPro" id="IPR001179">
    <property type="entry name" value="PPIase_FKBP_dom"/>
</dbReference>
<evidence type="ECO:0000259" key="15">
    <source>
        <dbReference type="PROSITE" id="PS50059"/>
    </source>
</evidence>